<comment type="caution">
    <text evidence="1">The sequence shown here is derived from an EMBL/GenBank/DDBJ whole genome shotgun (WGS) entry which is preliminary data.</text>
</comment>
<reference evidence="1" key="1">
    <citation type="journal article" date="2014" name="Int. J. Syst. Evol. Microbiol.">
        <title>Complete genome sequence of Corynebacterium casei LMG S-19264T (=DSM 44701T), isolated from a smear-ripened cheese.</title>
        <authorList>
            <consortium name="US DOE Joint Genome Institute (JGI-PGF)"/>
            <person name="Walter F."/>
            <person name="Albersmeier A."/>
            <person name="Kalinowski J."/>
            <person name="Ruckert C."/>
        </authorList>
    </citation>
    <scope>NUCLEOTIDE SEQUENCE</scope>
    <source>
        <strain evidence="1">CGMCC 1.12751</strain>
    </source>
</reference>
<gene>
    <name evidence="1" type="ORF">GCM10010976_20370</name>
</gene>
<dbReference type="RefSeq" id="WP_188464427.1">
    <property type="nucleotide sequence ID" value="NZ_BMFQ01000002.1"/>
</dbReference>
<sequence length="74" mass="8579">MVQTFCYDYFKITKIRDVGILNVLDGRDVAGNDIPVITKIQFHDLDIQNNMEYCLHLFVYNVYGIVNPPLIITN</sequence>
<dbReference type="EMBL" id="BMFQ01000002">
    <property type="protein sequence ID" value="GGG48960.1"/>
    <property type="molecule type" value="Genomic_DNA"/>
</dbReference>
<evidence type="ECO:0000313" key="2">
    <source>
        <dbReference type="Proteomes" id="UP000625976"/>
    </source>
</evidence>
<name>A0A917GK55_9FLAO</name>
<dbReference type="AlphaFoldDB" id="A0A917GK55"/>
<accession>A0A917GK55</accession>
<protein>
    <submittedName>
        <fullName evidence="1">Uncharacterized protein</fullName>
    </submittedName>
</protein>
<evidence type="ECO:0000313" key="1">
    <source>
        <dbReference type="EMBL" id="GGG48960.1"/>
    </source>
</evidence>
<reference evidence="1" key="2">
    <citation type="submission" date="2020-09" db="EMBL/GenBank/DDBJ databases">
        <authorList>
            <person name="Sun Q."/>
            <person name="Zhou Y."/>
        </authorList>
    </citation>
    <scope>NUCLEOTIDE SEQUENCE</scope>
    <source>
        <strain evidence="1">CGMCC 1.12751</strain>
    </source>
</reference>
<proteinExistence type="predicted"/>
<dbReference type="Proteomes" id="UP000625976">
    <property type="component" value="Unassembled WGS sequence"/>
</dbReference>
<keyword evidence="2" id="KW-1185">Reference proteome</keyword>
<organism evidence="1 2">
    <name type="scientific">Bizionia arctica</name>
    <dbReference type="NCBI Taxonomy" id="1495645"/>
    <lineage>
        <taxon>Bacteria</taxon>
        <taxon>Pseudomonadati</taxon>
        <taxon>Bacteroidota</taxon>
        <taxon>Flavobacteriia</taxon>
        <taxon>Flavobacteriales</taxon>
        <taxon>Flavobacteriaceae</taxon>
        <taxon>Bizionia</taxon>
    </lineage>
</organism>